<dbReference type="InterPro" id="IPR003615">
    <property type="entry name" value="HNH_nuc"/>
</dbReference>
<dbReference type="Pfam" id="PF01844">
    <property type="entry name" value="HNH"/>
    <property type="match status" value="1"/>
</dbReference>
<proteinExistence type="inferred from homology"/>
<reference evidence="4" key="1">
    <citation type="journal article" date="2019" name="Int. J. Syst. Evol. Microbiol.">
        <title>The Global Catalogue of Microorganisms (GCM) 10K type strain sequencing project: providing services to taxonomists for standard genome sequencing and annotation.</title>
        <authorList>
            <consortium name="The Broad Institute Genomics Platform"/>
            <consortium name="The Broad Institute Genome Sequencing Center for Infectious Disease"/>
            <person name="Wu L."/>
            <person name="Ma J."/>
        </authorList>
    </citation>
    <scope>NUCLEOTIDE SEQUENCE [LARGE SCALE GENOMIC DNA]</scope>
    <source>
        <strain evidence="4">JCM 12165</strain>
    </source>
</reference>
<dbReference type="CDD" id="cd00085">
    <property type="entry name" value="HNHc"/>
    <property type="match status" value="1"/>
</dbReference>
<dbReference type="Gene3D" id="1.10.30.50">
    <property type="match status" value="1"/>
</dbReference>
<dbReference type="SMART" id="SM00507">
    <property type="entry name" value="HNHc"/>
    <property type="match status" value="1"/>
</dbReference>
<name>A0ABW4FJJ9_9PSEU</name>
<dbReference type="RefSeq" id="WP_343987682.1">
    <property type="nucleotide sequence ID" value="NZ_BAAAJG010000029.1"/>
</dbReference>
<dbReference type="Pfam" id="PF02720">
    <property type="entry name" value="DUF222"/>
    <property type="match status" value="1"/>
</dbReference>
<dbReference type="InterPro" id="IPR002711">
    <property type="entry name" value="HNH"/>
</dbReference>
<protein>
    <submittedName>
        <fullName evidence="3">DUF222 domain-containing protein</fullName>
    </submittedName>
</protein>
<evidence type="ECO:0000256" key="1">
    <source>
        <dbReference type="ARBA" id="ARBA00023450"/>
    </source>
</evidence>
<dbReference type="Proteomes" id="UP001597145">
    <property type="component" value="Unassembled WGS sequence"/>
</dbReference>
<dbReference type="InterPro" id="IPR003870">
    <property type="entry name" value="DUF222"/>
</dbReference>
<evidence type="ECO:0000313" key="4">
    <source>
        <dbReference type="Proteomes" id="UP001597145"/>
    </source>
</evidence>
<keyword evidence="4" id="KW-1185">Reference proteome</keyword>
<gene>
    <name evidence="3" type="ORF">ACFSCY_13450</name>
</gene>
<dbReference type="EMBL" id="JBHUCP010000008">
    <property type="protein sequence ID" value="MFD1530450.1"/>
    <property type="molecule type" value="Genomic_DNA"/>
</dbReference>
<organism evidence="3 4">
    <name type="scientific">Pseudonocardia aurantiaca</name>
    <dbReference type="NCBI Taxonomy" id="75290"/>
    <lineage>
        <taxon>Bacteria</taxon>
        <taxon>Bacillati</taxon>
        <taxon>Actinomycetota</taxon>
        <taxon>Actinomycetes</taxon>
        <taxon>Pseudonocardiales</taxon>
        <taxon>Pseudonocardiaceae</taxon>
        <taxon>Pseudonocardia</taxon>
    </lineage>
</organism>
<accession>A0ABW4FJJ9</accession>
<comment type="caution">
    <text evidence="3">The sequence shown here is derived from an EMBL/GenBank/DDBJ whole genome shotgun (WGS) entry which is preliminary data.</text>
</comment>
<sequence length="426" mass="45544">MDTGLVGRAYRLLTEAADALAAAATPSATDAELLSALTLCEGLTRRLDRVVVDAVAELQRRGTFAERGYKSTAGALADLLGWERFEARRRVTAAEHVSPRIGLDGAVLPARLAATADVFAAGRTGLRHVEVIARVLASPSAARLAPGVWAGAEAALADKAEMYTPSELQAWGTALVEALDEDGADPDDRDPEPVNELRLTRHPRGGGKLVGRFEDAAMFDAIAAVIDTKAAPLTADDARTAAQRQADALADVCGFVLDHGDLPQAGGRRPHLNVLVRLEDLEHRCRSALLDFGGVPAPAALRMLACDAAVIPVVLGGTSQPLDVGRSTRTIPDGLRRAVAARGRGCEYPGCGRPPSWCEVHHVIPWQDGGDTALHNCVMVCRAHHRLLHHSDWIVRLRHGLPEFIPPVWIDPRRKPRAAPRPHAVA</sequence>
<evidence type="ECO:0000259" key="2">
    <source>
        <dbReference type="SMART" id="SM00507"/>
    </source>
</evidence>
<feature type="domain" description="HNH nuclease" evidence="2">
    <location>
        <begin position="334"/>
        <end position="386"/>
    </location>
</feature>
<evidence type="ECO:0000313" key="3">
    <source>
        <dbReference type="EMBL" id="MFD1530450.1"/>
    </source>
</evidence>
<comment type="similarity">
    <text evidence="1">Belongs to the Rv1128c/1148c/1588c/1702c/1945/3466 family.</text>
</comment>